<reference evidence="2 3" key="1">
    <citation type="submission" date="2023-09" db="EMBL/GenBank/DDBJ databases">
        <authorList>
            <person name="Rey-Velasco X."/>
        </authorList>
    </citation>
    <scope>NUCLEOTIDE SEQUENCE [LARGE SCALE GENOMIC DNA]</scope>
    <source>
        <strain evidence="2 3">F363</strain>
    </source>
</reference>
<dbReference type="Proteomes" id="UP001262889">
    <property type="component" value="Unassembled WGS sequence"/>
</dbReference>
<feature type="domain" description="NodB homology" evidence="1">
    <location>
        <begin position="38"/>
        <end position="185"/>
    </location>
</feature>
<sequence>MNNSKSGYLLISLDFELLWGIFDVVDYTSKKKYFKQTRAVIPEILKLFEEYQVHATWATVGMLFNKNWEEWEENIPDTIPKYKNKALSAYNFGQSIKSKSTEEFCFAPELIQIISKTQGQELATHTYSHYYCLEEGQTPQNFDNDLAMAVYLAKGLNINLKSLVFPRNQLSAGYLKICAAHGIKNIRSNPISWYWKDPTSNSLSNKIARTGDAYLNFGKKSYAASQLSPKKNLPLEQKASRFLRPVEGNGVLRNRKINRIRNEIEWTARNKEIYHLWWHPHNFGDQPEESLKDLRKILVYFKEMQHKYNFQSLNMQELGTMYS</sequence>
<keyword evidence="3" id="KW-1185">Reference proteome</keyword>
<dbReference type="EMBL" id="JAVRHQ010000029">
    <property type="protein sequence ID" value="MDT0644589.1"/>
    <property type="molecule type" value="Genomic_DNA"/>
</dbReference>
<dbReference type="Gene3D" id="3.20.20.370">
    <property type="entry name" value="Glycoside hydrolase/deacetylase"/>
    <property type="match status" value="1"/>
</dbReference>
<evidence type="ECO:0000313" key="3">
    <source>
        <dbReference type="Proteomes" id="UP001262889"/>
    </source>
</evidence>
<name>A0ABU3CE11_9FLAO</name>
<dbReference type="Pfam" id="PF01522">
    <property type="entry name" value="Polysacc_deac_1"/>
    <property type="match status" value="1"/>
</dbReference>
<accession>A0ABU3CE11</accession>
<dbReference type="CDD" id="cd10929">
    <property type="entry name" value="CE4_u5"/>
    <property type="match status" value="1"/>
</dbReference>
<evidence type="ECO:0000313" key="2">
    <source>
        <dbReference type="EMBL" id="MDT0644589.1"/>
    </source>
</evidence>
<evidence type="ECO:0000259" key="1">
    <source>
        <dbReference type="Pfam" id="PF01522"/>
    </source>
</evidence>
<gene>
    <name evidence="2" type="ORF">RM553_17240</name>
</gene>
<dbReference type="InterPro" id="IPR011330">
    <property type="entry name" value="Glyco_hydro/deAcase_b/a-brl"/>
</dbReference>
<dbReference type="SUPFAM" id="SSF88713">
    <property type="entry name" value="Glycoside hydrolase/deacetylase"/>
    <property type="match status" value="1"/>
</dbReference>
<dbReference type="RefSeq" id="WP_311536206.1">
    <property type="nucleotide sequence ID" value="NZ_JAVRHQ010000029.1"/>
</dbReference>
<dbReference type="InterPro" id="IPR002509">
    <property type="entry name" value="NODB_dom"/>
</dbReference>
<organism evidence="2 3">
    <name type="scientific">Autumnicola tepida</name>
    <dbReference type="NCBI Taxonomy" id="3075595"/>
    <lineage>
        <taxon>Bacteria</taxon>
        <taxon>Pseudomonadati</taxon>
        <taxon>Bacteroidota</taxon>
        <taxon>Flavobacteriia</taxon>
        <taxon>Flavobacteriales</taxon>
        <taxon>Flavobacteriaceae</taxon>
        <taxon>Autumnicola</taxon>
    </lineage>
</organism>
<comment type="caution">
    <text evidence="2">The sequence shown here is derived from an EMBL/GenBank/DDBJ whole genome shotgun (WGS) entry which is preliminary data.</text>
</comment>
<proteinExistence type="predicted"/>
<protein>
    <submittedName>
        <fullName evidence="2">Polysaccharide deacetylase family protein</fullName>
    </submittedName>
</protein>